<keyword evidence="3" id="KW-1185">Reference proteome</keyword>
<reference evidence="2" key="2">
    <citation type="submission" date="2020-05" db="UniProtKB">
        <authorList>
            <consortium name="EnsemblMetazoa"/>
        </authorList>
    </citation>
    <scope>IDENTIFICATION</scope>
</reference>
<dbReference type="VEuPathDB" id="VectorBase:ASIC021659"/>
<accession>A0A084WT06</accession>
<dbReference type="Proteomes" id="UP000030765">
    <property type="component" value="Unassembled WGS sequence"/>
</dbReference>
<sequence>MAASSSSDKRAGDKRSTFTFMVVLSASIGSGVCAPGSWSGTWMIGLTTRNRGRCVKRDGDGQGARGGLGVSIMPTNLAQVAGPEVLRIMDLVLVVLWSGVSSLESPLRIDQQHAQPVERLTYRPAFYCFFLVDDAR</sequence>
<dbReference type="EMBL" id="ATLV01026792">
    <property type="status" value="NOT_ANNOTATED_CDS"/>
    <property type="molecule type" value="Genomic_DNA"/>
</dbReference>
<dbReference type="AlphaFoldDB" id="A0A084WT06"/>
<dbReference type="EnsemblMetazoa" id="ASIC021659-RA">
    <property type="protein sequence ID" value="ASIC021659-PA"/>
    <property type="gene ID" value="ASIC021659"/>
</dbReference>
<organism evidence="1">
    <name type="scientific">Anopheles sinensis</name>
    <name type="common">Mosquito</name>
    <dbReference type="NCBI Taxonomy" id="74873"/>
    <lineage>
        <taxon>Eukaryota</taxon>
        <taxon>Metazoa</taxon>
        <taxon>Ecdysozoa</taxon>
        <taxon>Arthropoda</taxon>
        <taxon>Hexapoda</taxon>
        <taxon>Insecta</taxon>
        <taxon>Pterygota</taxon>
        <taxon>Neoptera</taxon>
        <taxon>Endopterygota</taxon>
        <taxon>Diptera</taxon>
        <taxon>Nematocera</taxon>
        <taxon>Culicoidea</taxon>
        <taxon>Culicidae</taxon>
        <taxon>Anophelinae</taxon>
        <taxon>Anopheles</taxon>
    </lineage>
</organism>
<reference evidence="1 3" key="1">
    <citation type="journal article" date="2014" name="BMC Genomics">
        <title>Genome sequence of Anopheles sinensis provides insight into genetics basis of mosquito competence for malaria parasites.</title>
        <authorList>
            <person name="Zhou D."/>
            <person name="Zhang D."/>
            <person name="Ding G."/>
            <person name="Shi L."/>
            <person name="Hou Q."/>
            <person name="Ye Y."/>
            <person name="Xu Y."/>
            <person name="Zhou H."/>
            <person name="Xiong C."/>
            <person name="Li S."/>
            <person name="Yu J."/>
            <person name="Hong S."/>
            <person name="Yu X."/>
            <person name="Zou P."/>
            <person name="Chen C."/>
            <person name="Chang X."/>
            <person name="Wang W."/>
            <person name="Lv Y."/>
            <person name="Sun Y."/>
            <person name="Ma L."/>
            <person name="Shen B."/>
            <person name="Zhu C."/>
        </authorList>
    </citation>
    <scope>NUCLEOTIDE SEQUENCE [LARGE SCALE GENOMIC DNA]</scope>
</reference>
<proteinExistence type="predicted"/>
<name>A0A084WT06_ANOSI</name>
<dbReference type="EMBL" id="KE525419">
    <property type="protein sequence ID" value="KFB53350.1"/>
    <property type="molecule type" value="Genomic_DNA"/>
</dbReference>
<evidence type="ECO:0000313" key="3">
    <source>
        <dbReference type="Proteomes" id="UP000030765"/>
    </source>
</evidence>
<evidence type="ECO:0000313" key="2">
    <source>
        <dbReference type="EnsemblMetazoa" id="ASIC021659-PA"/>
    </source>
</evidence>
<gene>
    <name evidence="1" type="ORF">ZHAS_00021659</name>
</gene>
<dbReference type="VEuPathDB" id="VectorBase:ASIS004767"/>
<evidence type="ECO:0000313" key="1">
    <source>
        <dbReference type="EMBL" id="KFB53350.1"/>
    </source>
</evidence>
<protein>
    <submittedName>
        <fullName evidence="1 2">Uncharacterized protein</fullName>
    </submittedName>
</protein>